<feature type="region of interest" description="Disordered" evidence="1">
    <location>
        <begin position="42"/>
        <end position="100"/>
    </location>
</feature>
<sequence>MMERLGPNVEKNIKSGFKGCGIYPLDREHVLNKLCDMRKRGRNEAEKPLRKRKKKVDVAPRKLDSAKPSTSAGGITCHKKNGAITAQKKHRQDSWESSDEELLNESDISYAESEDSFTSLFKSRTEHEDDDADVHLEIEGRSRGDKEEREKEKVIFARSKRDRKCRRSTASNSTRRARTAAIKRTRSENQRGKICSSELLWKIASRGSVVH</sequence>
<evidence type="ECO:0000313" key="3">
    <source>
        <dbReference type="Proteomes" id="UP001431783"/>
    </source>
</evidence>
<dbReference type="AlphaFoldDB" id="A0AAW1U997"/>
<accession>A0AAW1U997</accession>
<protein>
    <submittedName>
        <fullName evidence="2">Uncharacterized protein</fullName>
    </submittedName>
</protein>
<feature type="compositionally biased region" description="Basic and acidic residues" evidence="1">
    <location>
        <begin position="128"/>
        <end position="155"/>
    </location>
</feature>
<keyword evidence="3" id="KW-1185">Reference proteome</keyword>
<comment type="caution">
    <text evidence="2">The sequence shown here is derived from an EMBL/GenBank/DDBJ whole genome shotgun (WGS) entry which is preliminary data.</text>
</comment>
<feature type="compositionally biased region" description="Basic residues" evidence="1">
    <location>
        <begin position="77"/>
        <end position="91"/>
    </location>
</feature>
<dbReference type="Proteomes" id="UP001431783">
    <property type="component" value="Unassembled WGS sequence"/>
</dbReference>
<feature type="compositionally biased region" description="Basic residues" evidence="1">
    <location>
        <begin position="175"/>
        <end position="184"/>
    </location>
</feature>
<dbReference type="EMBL" id="JARQZJ010000041">
    <property type="protein sequence ID" value="KAK9877281.1"/>
    <property type="molecule type" value="Genomic_DNA"/>
</dbReference>
<feature type="compositionally biased region" description="Basic residues" evidence="1">
    <location>
        <begin position="158"/>
        <end position="167"/>
    </location>
</feature>
<feature type="compositionally biased region" description="Basic and acidic residues" evidence="1">
    <location>
        <begin position="56"/>
        <end position="65"/>
    </location>
</feature>
<proteinExistence type="predicted"/>
<name>A0AAW1U997_9CUCU</name>
<gene>
    <name evidence="2" type="ORF">WA026_017673</name>
</gene>
<evidence type="ECO:0000256" key="1">
    <source>
        <dbReference type="SAM" id="MobiDB-lite"/>
    </source>
</evidence>
<reference evidence="2 3" key="1">
    <citation type="submission" date="2023-03" db="EMBL/GenBank/DDBJ databases">
        <title>Genome insight into feeding habits of ladybird beetles.</title>
        <authorList>
            <person name="Li H.-S."/>
            <person name="Huang Y.-H."/>
            <person name="Pang H."/>
        </authorList>
    </citation>
    <scope>NUCLEOTIDE SEQUENCE [LARGE SCALE GENOMIC DNA]</scope>
    <source>
        <strain evidence="2">SYSU_2023b</strain>
        <tissue evidence="2">Whole body</tissue>
    </source>
</reference>
<feature type="region of interest" description="Disordered" evidence="1">
    <location>
        <begin position="128"/>
        <end position="190"/>
    </location>
</feature>
<organism evidence="2 3">
    <name type="scientific">Henosepilachna vigintioctopunctata</name>
    <dbReference type="NCBI Taxonomy" id="420089"/>
    <lineage>
        <taxon>Eukaryota</taxon>
        <taxon>Metazoa</taxon>
        <taxon>Ecdysozoa</taxon>
        <taxon>Arthropoda</taxon>
        <taxon>Hexapoda</taxon>
        <taxon>Insecta</taxon>
        <taxon>Pterygota</taxon>
        <taxon>Neoptera</taxon>
        <taxon>Endopterygota</taxon>
        <taxon>Coleoptera</taxon>
        <taxon>Polyphaga</taxon>
        <taxon>Cucujiformia</taxon>
        <taxon>Coccinelloidea</taxon>
        <taxon>Coccinellidae</taxon>
        <taxon>Epilachninae</taxon>
        <taxon>Epilachnini</taxon>
        <taxon>Henosepilachna</taxon>
    </lineage>
</organism>
<evidence type="ECO:0000313" key="2">
    <source>
        <dbReference type="EMBL" id="KAK9877281.1"/>
    </source>
</evidence>